<proteinExistence type="inferred from homology"/>
<dbReference type="VEuPathDB" id="FungiDB:Z518_01499"/>
<dbReference type="InterPro" id="IPR051178">
    <property type="entry name" value="TfdA_dioxygenase"/>
</dbReference>
<dbReference type="HOGENOM" id="CLU_036005_2_0_1"/>
<evidence type="ECO:0000256" key="1">
    <source>
        <dbReference type="ARBA" id="ARBA00005896"/>
    </source>
</evidence>
<dbReference type="Proteomes" id="UP000053617">
    <property type="component" value="Unassembled WGS sequence"/>
</dbReference>
<name>A0A0D2G650_9EURO</name>
<evidence type="ECO:0000313" key="8">
    <source>
        <dbReference type="Proteomes" id="UP000053617"/>
    </source>
</evidence>
<organism evidence="7 8">
    <name type="scientific">Rhinocladiella mackenziei CBS 650.93</name>
    <dbReference type="NCBI Taxonomy" id="1442369"/>
    <lineage>
        <taxon>Eukaryota</taxon>
        <taxon>Fungi</taxon>
        <taxon>Dikarya</taxon>
        <taxon>Ascomycota</taxon>
        <taxon>Pezizomycotina</taxon>
        <taxon>Eurotiomycetes</taxon>
        <taxon>Chaetothyriomycetidae</taxon>
        <taxon>Chaetothyriales</taxon>
        <taxon>Herpotrichiellaceae</taxon>
        <taxon>Rhinocladiella</taxon>
    </lineage>
</organism>
<evidence type="ECO:0000256" key="3">
    <source>
        <dbReference type="ARBA" id="ARBA00022964"/>
    </source>
</evidence>
<comment type="similarity">
    <text evidence="1">Belongs to the TfdA dioxygenase family.</text>
</comment>
<keyword evidence="2" id="KW-0479">Metal-binding</keyword>
<evidence type="ECO:0000256" key="2">
    <source>
        <dbReference type="ARBA" id="ARBA00022723"/>
    </source>
</evidence>
<keyword evidence="5" id="KW-0408">Iron</keyword>
<evidence type="ECO:0000256" key="4">
    <source>
        <dbReference type="ARBA" id="ARBA00023002"/>
    </source>
</evidence>
<dbReference type="PANTHER" id="PTHR43779:SF3">
    <property type="entry name" value="(3R)-3-[(CARBOXYMETHYL)AMINO]FATTY ACID OXYGENASE_DECARBOXYLASE"/>
    <property type="match status" value="1"/>
</dbReference>
<gene>
    <name evidence="7" type="ORF">Z518_01499</name>
</gene>
<dbReference type="OrthoDB" id="5818554at2759"/>
<keyword evidence="3" id="KW-0223">Dioxygenase</keyword>
<sequence length="256" mass="29089">MRRYMTDGRKPRYGYYELFDAGNIDDQGGVLDPNSPRAHYGKGNTLFHVDSSFNPRRASFSILRAVEIPPPGNGGNTDFADSRTAWDELSPTLQKELLENDYIVHHSIAHSRKLGSPEFFKDLDPTNEGHMARHRLIQIHEPSGRRNIYIAAHSHHIEGVSEEKSAELIKTLLDHVTQKKYTISVEWKQPTDMIIWDNRCTLHRANGGAFEGKYRRDLRRTTVHDTSSTAWGLNEIADTENWVVNRAATRAAGNAK</sequence>
<dbReference type="GO" id="GO:0046872">
    <property type="term" value="F:metal ion binding"/>
    <property type="evidence" value="ECO:0007669"/>
    <property type="project" value="UniProtKB-KW"/>
</dbReference>
<reference evidence="7 8" key="1">
    <citation type="submission" date="2015-01" db="EMBL/GenBank/DDBJ databases">
        <title>The Genome Sequence of Rhinocladiella mackenzie CBS 650.93.</title>
        <authorList>
            <consortium name="The Broad Institute Genomics Platform"/>
            <person name="Cuomo C."/>
            <person name="de Hoog S."/>
            <person name="Gorbushina A."/>
            <person name="Stielow B."/>
            <person name="Teixiera M."/>
            <person name="Abouelleil A."/>
            <person name="Chapman S.B."/>
            <person name="Priest M."/>
            <person name="Young S.K."/>
            <person name="Wortman J."/>
            <person name="Nusbaum C."/>
            <person name="Birren B."/>
        </authorList>
    </citation>
    <scope>NUCLEOTIDE SEQUENCE [LARGE SCALE GENOMIC DNA]</scope>
    <source>
        <strain evidence="7 8">CBS 650.93</strain>
    </source>
</reference>
<dbReference type="RefSeq" id="XP_013277553.1">
    <property type="nucleotide sequence ID" value="XM_013422099.1"/>
</dbReference>
<dbReference type="InterPro" id="IPR042098">
    <property type="entry name" value="TauD-like_sf"/>
</dbReference>
<dbReference type="AlphaFoldDB" id="A0A0D2G650"/>
<dbReference type="GeneID" id="25289570"/>
<dbReference type="Gene3D" id="3.60.130.10">
    <property type="entry name" value="Clavaminate synthase-like"/>
    <property type="match status" value="1"/>
</dbReference>
<protein>
    <recommendedName>
        <fullName evidence="6">TauD/TfdA-like domain-containing protein</fullName>
    </recommendedName>
</protein>
<evidence type="ECO:0000259" key="6">
    <source>
        <dbReference type="Pfam" id="PF02668"/>
    </source>
</evidence>
<dbReference type="EMBL" id="KN847475">
    <property type="protein sequence ID" value="KIX10417.1"/>
    <property type="molecule type" value="Genomic_DNA"/>
</dbReference>
<evidence type="ECO:0000313" key="7">
    <source>
        <dbReference type="EMBL" id="KIX10417.1"/>
    </source>
</evidence>
<dbReference type="GO" id="GO:0051213">
    <property type="term" value="F:dioxygenase activity"/>
    <property type="evidence" value="ECO:0007669"/>
    <property type="project" value="UniProtKB-KW"/>
</dbReference>
<feature type="domain" description="TauD/TfdA-like" evidence="6">
    <location>
        <begin position="19"/>
        <end position="222"/>
    </location>
</feature>
<dbReference type="PANTHER" id="PTHR43779">
    <property type="entry name" value="DIOXYGENASE RV0097-RELATED"/>
    <property type="match status" value="1"/>
</dbReference>
<dbReference type="InterPro" id="IPR003819">
    <property type="entry name" value="TauD/TfdA-like"/>
</dbReference>
<keyword evidence="4" id="KW-0560">Oxidoreductase</keyword>
<accession>A0A0D2G650</accession>
<keyword evidence="8" id="KW-1185">Reference proteome</keyword>
<dbReference type="Pfam" id="PF02668">
    <property type="entry name" value="TauD"/>
    <property type="match status" value="1"/>
</dbReference>
<evidence type="ECO:0000256" key="5">
    <source>
        <dbReference type="ARBA" id="ARBA00023004"/>
    </source>
</evidence>
<dbReference type="SUPFAM" id="SSF51197">
    <property type="entry name" value="Clavaminate synthase-like"/>
    <property type="match status" value="1"/>
</dbReference>